<proteinExistence type="predicted"/>
<dbReference type="GO" id="GO:0016787">
    <property type="term" value="F:hydrolase activity"/>
    <property type="evidence" value="ECO:0007669"/>
    <property type="project" value="UniProtKB-KW"/>
</dbReference>
<dbReference type="CDD" id="cd05828">
    <property type="entry name" value="Sortase_D_1"/>
    <property type="match status" value="1"/>
</dbReference>
<evidence type="ECO:0008006" key="6">
    <source>
        <dbReference type="Google" id="ProtNLM"/>
    </source>
</evidence>
<keyword evidence="5" id="KW-1185">Reference proteome</keyword>
<dbReference type="Gene3D" id="2.40.260.10">
    <property type="entry name" value="Sortase"/>
    <property type="match status" value="1"/>
</dbReference>
<dbReference type="InterPro" id="IPR005754">
    <property type="entry name" value="Sortase"/>
</dbReference>
<evidence type="ECO:0000256" key="2">
    <source>
        <dbReference type="PIRSR" id="PIRSR605754-1"/>
    </source>
</evidence>
<dbReference type="OrthoDB" id="165822at2"/>
<evidence type="ECO:0000256" key="1">
    <source>
        <dbReference type="ARBA" id="ARBA00022801"/>
    </source>
</evidence>
<feature type="compositionally biased region" description="Low complexity" evidence="3">
    <location>
        <begin position="47"/>
        <end position="59"/>
    </location>
</feature>
<reference evidence="4 5" key="1">
    <citation type="submission" date="2013-03" db="EMBL/GenBank/DDBJ databases">
        <title>The Genome Sequence of Enterococcus sulfureus ATCC_49903 (PacBio/Illumina hybrid assembly).</title>
        <authorList>
            <consortium name="The Broad Institute Genomics Platform"/>
            <consortium name="The Broad Institute Genome Sequencing Center for Infectious Disease"/>
            <person name="Earl A."/>
            <person name="Russ C."/>
            <person name="Gilmore M."/>
            <person name="Surin D."/>
            <person name="Walker B."/>
            <person name="Young S."/>
            <person name="Zeng Q."/>
            <person name="Gargeya S."/>
            <person name="Fitzgerald M."/>
            <person name="Haas B."/>
            <person name="Abouelleil A."/>
            <person name="Allen A.W."/>
            <person name="Alvarado L."/>
            <person name="Arachchi H.M."/>
            <person name="Berlin A.M."/>
            <person name="Chapman S.B."/>
            <person name="Gainer-Dewar J."/>
            <person name="Goldberg J."/>
            <person name="Griggs A."/>
            <person name="Gujja S."/>
            <person name="Hansen M."/>
            <person name="Howarth C."/>
            <person name="Imamovic A."/>
            <person name="Ireland A."/>
            <person name="Larimer J."/>
            <person name="McCowan C."/>
            <person name="Murphy C."/>
            <person name="Pearson M."/>
            <person name="Poon T.W."/>
            <person name="Priest M."/>
            <person name="Roberts A."/>
            <person name="Saif S."/>
            <person name="Shea T."/>
            <person name="Sisk P."/>
            <person name="Sykes S."/>
            <person name="Wortman J."/>
            <person name="Nusbaum C."/>
            <person name="Birren B."/>
        </authorList>
    </citation>
    <scope>NUCLEOTIDE SEQUENCE [LARGE SCALE GENOMIC DNA]</scope>
    <source>
        <strain evidence="4 5">ATCC 49903</strain>
    </source>
</reference>
<dbReference type="Pfam" id="PF04203">
    <property type="entry name" value="Sortase"/>
    <property type="match status" value="1"/>
</dbReference>
<dbReference type="NCBIfam" id="TIGR01076">
    <property type="entry name" value="sortase_fam"/>
    <property type="match status" value="1"/>
</dbReference>
<dbReference type="AlphaFoldDB" id="S0L799"/>
<evidence type="ECO:0000256" key="3">
    <source>
        <dbReference type="SAM" id="MobiDB-lite"/>
    </source>
</evidence>
<gene>
    <name evidence="4" type="ORF">I573_00228</name>
</gene>
<keyword evidence="1" id="KW-0378">Hydrolase</keyword>
<dbReference type="EMBL" id="ASWO01000001">
    <property type="protein sequence ID" value="EOT87172.1"/>
    <property type="molecule type" value="Genomic_DNA"/>
</dbReference>
<protein>
    <recommendedName>
        <fullName evidence="6">Sortase</fullName>
    </recommendedName>
</protein>
<comment type="caution">
    <text evidence="4">The sequence shown here is derived from an EMBL/GenBank/DDBJ whole genome shotgun (WGS) entry which is preliminary data.</text>
</comment>
<dbReference type="STRING" id="1140003.OMY_00233"/>
<dbReference type="InterPro" id="IPR023365">
    <property type="entry name" value="Sortase_dom-sf"/>
</dbReference>
<accession>S0L799</accession>
<sequence length="220" mass="24446">MIIAPILFLVIGYSLLYVIGQPVIQLVSSSVELFMLSEPPKFETQVAASTTTATTTQTTKTKETTSKKETASKKTTSAITYPKSGENYGTVKIPDLGVEEPLYYGDTREILRLGAGQYMGSVYPGEVGTTLIGAHNNTTFNHMLVGEAGTKIILETTYGTFTYEVEKREIKNYQDAEILNQLNQKERKQLILYTCYPIYSIGMTQDRIFVTAKMIDSSMN</sequence>
<feature type="region of interest" description="Disordered" evidence="3">
    <location>
        <begin position="46"/>
        <end position="72"/>
    </location>
</feature>
<feature type="compositionally biased region" description="Basic and acidic residues" evidence="3">
    <location>
        <begin position="60"/>
        <end position="72"/>
    </location>
</feature>
<organism evidence="4 5">
    <name type="scientific">Enterococcus sulfureus ATCC 49903</name>
    <dbReference type="NCBI Taxonomy" id="1140003"/>
    <lineage>
        <taxon>Bacteria</taxon>
        <taxon>Bacillati</taxon>
        <taxon>Bacillota</taxon>
        <taxon>Bacilli</taxon>
        <taxon>Lactobacillales</taxon>
        <taxon>Enterococcaceae</taxon>
        <taxon>Enterococcus</taxon>
    </lineage>
</organism>
<feature type="active site" description="Proton donor/acceptor" evidence="2">
    <location>
        <position position="135"/>
    </location>
</feature>
<dbReference type="eggNOG" id="COG3764">
    <property type="taxonomic scope" value="Bacteria"/>
</dbReference>
<name>S0L799_9ENTE</name>
<evidence type="ECO:0000313" key="5">
    <source>
        <dbReference type="Proteomes" id="UP000015961"/>
    </source>
</evidence>
<evidence type="ECO:0000313" key="4">
    <source>
        <dbReference type="EMBL" id="EOT87172.1"/>
    </source>
</evidence>
<dbReference type="Proteomes" id="UP000015961">
    <property type="component" value="Unassembled WGS sequence"/>
</dbReference>
<feature type="active site" description="Acyl-thioester intermediate" evidence="2">
    <location>
        <position position="195"/>
    </location>
</feature>
<dbReference type="PATRIC" id="fig|1140003.3.peg.228"/>
<dbReference type="SUPFAM" id="SSF63817">
    <property type="entry name" value="Sortase"/>
    <property type="match status" value="1"/>
</dbReference>
<dbReference type="InterPro" id="IPR041999">
    <property type="entry name" value="Sortase_D_1"/>
</dbReference>